<dbReference type="EMBL" id="FXTD01000009">
    <property type="protein sequence ID" value="SMO78823.1"/>
    <property type="molecule type" value="Genomic_DNA"/>
</dbReference>
<feature type="domain" description="DUF8049" evidence="2">
    <location>
        <begin position="1"/>
        <end position="83"/>
    </location>
</feature>
<dbReference type="Proteomes" id="UP000319712">
    <property type="component" value="Unassembled WGS sequence"/>
</dbReference>
<dbReference type="InterPro" id="IPR058362">
    <property type="entry name" value="DUF8049"/>
</dbReference>
<organism evidence="3 4">
    <name type="scientific">Halorubrum cibi</name>
    <dbReference type="NCBI Taxonomy" id="413815"/>
    <lineage>
        <taxon>Archaea</taxon>
        <taxon>Methanobacteriati</taxon>
        <taxon>Methanobacteriota</taxon>
        <taxon>Stenosarchaea group</taxon>
        <taxon>Halobacteria</taxon>
        <taxon>Halobacteriales</taxon>
        <taxon>Haloferacaceae</taxon>
        <taxon>Halorubrum</taxon>
    </lineage>
</organism>
<accession>A0A521E4G3</accession>
<proteinExistence type="predicted"/>
<evidence type="ECO:0000313" key="3">
    <source>
        <dbReference type="EMBL" id="SMO78823.1"/>
    </source>
</evidence>
<reference evidence="3 4" key="1">
    <citation type="submission" date="2017-05" db="EMBL/GenBank/DDBJ databases">
        <authorList>
            <person name="Varghese N."/>
            <person name="Submissions S."/>
        </authorList>
    </citation>
    <scope>NUCLEOTIDE SEQUENCE [LARGE SCALE GENOMIC DNA]</scope>
    <source>
        <strain evidence="3 4">DSM 19504</strain>
    </source>
</reference>
<evidence type="ECO:0000313" key="4">
    <source>
        <dbReference type="Proteomes" id="UP000319712"/>
    </source>
</evidence>
<dbReference type="RefSeq" id="WP_142987237.1">
    <property type="nucleotide sequence ID" value="NZ_FXTD01000009.1"/>
</dbReference>
<dbReference type="OrthoDB" id="305503at2157"/>
<keyword evidence="4" id="KW-1185">Reference proteome</keyword>
<gene>
    <name evidence="3" type="ORF">SAMN06264867_10953</name>
</gene>
<feature type="transmembrane region" description="Helical" evidence="1">
    <location>
        <begin position="65"/>
        <end position="83"/>
    </location>
</feature>
<protein>
    <recommendedName>
        <fullName evidence="2">DUF8049 domain-containing protein</fullName>
    </recommendedName>
</protein>
<name>A0A521E4G3_9EURY</name>
<keyword evidence="1" id="KW-0812">Transmembrane</keyword>
<dbReference type="AlphaFoldDB" id="A0A521E4G3"/>
<keyword evidence="1" id="KW-1133">Transmembrane helix</keyword>
<sequence length="85" mass="8618">MEIERAREDVLVAAGAGLSTVAVAVLSSLVSAVSVGTLPSLAPLSVYVAYLFTRKGGPYGSIDAARNWAVLAVVVGIVVLALGTF</sequence>
<feature type="transmembrane region" description="Helical" evidence="1">
    <location>
        <begin position="12"/>
        <end position="30"/>
    </location>
</feature>
<keyword evidence="1" id="KW-0472">Membrane</keyword>
<evidence type="ECO:0000256" key="1">
    <source>
        <dbReference type="SAM" id="Phobius"/>
    </source>
</evidence>
<evidence type="ECO:0000259" key="2">
    <source>
        <dbReference type="Pfam" id="PF26223"/>
    </source>
</evidence>
<dbReference type="Pfam" id="PF26223">
    <property type="entry name" value="DUF8049"/>
    <property type="match status" value="1"/>
</dbReference>